<reference evidence="1" key="1">
    <citation type="journal article" date="2013" name="Genome Biol.">
        <title>Reference genomes and transcriptomes of Nicotiana sylvestris and Nicotiana tomentosiformis.</title>
        <authorList>
            <person name="Sierro N."/>
            <person name="Battey J.N."/>
            <person name="Ouadi S."/>
            <person name="Bovet L."/>
            <person name="Goepfert S."/>
            <person name="Bakaher N."/>
            <person name="Peitsch M.C."/>
            <person name="Ivanov N.V."/>
        </authorList>
    </citation>
    <scope>NUCLEOTIDE SEQUENCE [LARGE SCALE GENOMIC DNA]</scope>
</reference>
<dbReference type="eggNOG" id="KOG0017">
    <property type="taxonomic scope" value="Eukaryota"/>
</dbReference>
<accession>A0A1U7VEV5</accession>
<dbReference type="AlphaFoldDB" id="A0A1U7VEV5"/>
<evidence type="ECO:0000313" key="2">
    <source>
        <dbReference type="RefSeq" id="XP_009763441.1"/>
    </source>
</evidence>
<reference evidence="2" key="2">
    <citation type="submission" date="2025-08" db="UniProtKB">
        <authorList>
            <consortium name="RefSeq"/>
        </authorList>
    </citation>
    <scope>IDENTIFICATION</scope>
    <source>
        <tissue evidence="2">Leaf</tissue>
    </source>
</reference>
<protein>
    <submittedName>
        <fullName evidence="2">Uncharacterized protein LOC104215353</fullName>
    </submittedName>
</protein>
<dbReference type="PANTHER" id="PTHR47481">
    <property type="match status" value="1"/>
</dbReference>
<sequence>MAPENYSSSSTQTAMNQSSLGLPIPPPTVSNIKSFVRIELTYVNYLAWKRVFLTVLKSHNLLSLVDGTIPCLSSDHADYKLWIQCNIIAFSWINATLSSIILDTLLNYACETSKQAWDTLASLYLDQVSSSAIHLKSKFQNFKKGPLFMEDYLHQLHSIAYSLRAIGKPLTDDDLVTQALQGLPSSYRTFVSGLYATGSLPSFIALRPLLLTEEAHINANASEESNAQTALLASTQAKTTSNSSLPSMEISLQKDTFMDEVVAKITRDNMVGVEDTTILHGLISNINLGLLPLLLVFWDLKTRTSLLHYNNSGSL</sequence>
<proteinExistence type="predicted"/>
<gene>
    <name evidence="2" type="primary">LOC104215353</name>
</gene>
<keyword evidence="1" id="KW-1185">Reference proteome</keyword>
<dbReference type="Proteomes" id="UP000189701">
    <property type="component" value="Unplaced"/>
</dbReference>
<dbReference type="Pfam" id="PF14223">
    <property type="entry name" value="Retrotran_gag_2"/>
    <property type="match status" value="1"/>
</dbReference>
<evidence type="ECO:0000313" key="1">
    <source>
        <dbReference type="Proteomes" id="UP000189701"/>
    </source>
</evidence>
<organism evidence="1 2">
    <name type="scientific">Nicotiana sylvestris</name>
    <name type="common">Wood tobacco</name>
    <name type="synonym">South American tobacco</name>
    <dbReference type="NCBI Taxonomy" id="4096"/>
    <lineage>
        <taxon>Eukaryota</taxon>
        <taxon>Viridiplantae</taxon>
        <taxon>Streptophyta</taxon>
        <taxon>Embryophyta</taxon>
        <taxon>Tracheophyta</taxon>
        <taxon>Spermatophyta</taxon>
        <taxon>Magnoliopsida</taxon>
        <taxon>eudicotyledons</taxon>
        <taxon>Gunneridae</taxon>
        <taxon>Pentapetalae</taxon>
        <taxon>asterids</taxon>
        <taxon>lamiids</taxon>
        <taxon>Solanales</taxon>
        <taxon>Solanaceae</taxon>
        <taxon>Nicotianoideae</taxon>
        <taxon>Nicotianeae</taxon>
        <taxon>Nicotiana</taxon>
    </lineage>
</organism>
<name>A0A1U7VEV5_NICSY</name>
<dbReference type="PANTHER" id="PTHR47481:SF29">
    <property type="entry name" value="RETROTRANSPOSON GAG DOMAIN-CONTAINING PROTEIN"/>
    <property type="match status" value="1"/>
</dbReference>
<dbReference type="RefSeq" id="XP_009763441.1">
    <property type="nucleotide sequence ID" value="XM_009765139.1"/>
</dbReference>